<feature type="domain" description="HNH nuclease" evidence="1">
    <location>
        <begin position="69"/>
        <end position="121"/>
    </location>
</feature>
<dbReference type="CDD" id="cd00085">
    <property type="entry name" value="HNHc"/>
    <property type="match status" value="1"/>
</dbReference>
<dbReference type="SMART" id="SM00507">
    <property type="entry name" value="HNHc"/>
    <property type="match status" value="1"/>
</dbReference>
<dbReference type="Gene3D" id="1.10.30.50">
    <property type="match status" value="1"/>
</dbReference>
<dbReference type="EMBL" id="CABL01000016">
    <property type="protein sequence ID" value="CBH75849.1"/>
    <property type="molecule type" value="Genomic_DNA"/>
</dbReference>
<organism evidence="2">
    <name type="scientific">mine drainage metagenome</name>
    <dbReference type="NCBI Taxonomy" id="410659"/>
    <lineage>
        <taxon>unclassified sequences</taxon>
        <taxon>metagenomes</taxon>
        <taxon>ecological metagenomes</taxon>
    </lineage>
</organism>
<keyword evidence="2" id="KW-0378">Hydrolase</keyword>
<dbReference type="Pfam" id="PF01844">
    <property type="entry name" value="HNH"/>
    <property type="match status" value="1"/>
</dbReference>
<reference evidence="2" key="1">
    <citation type="submission" date="2009-10" db="EMBL/GenBank/DDBJ databases">
        <title>Diversity of trophic interactions inside an arsenic-rich microbial ecosystem.</title>
        <authorList>
            <person name="Bertin P.N."/>
            <person name="Heinrich-Salmeron A."/>
            <person name="Pelletier E."/>
            <person name="Goulhen-Chollet F."/>
            <person name="Arsene-Ploetze F."/>
            <person name="Gallien S."/>
            <person name="Calteau A."/>
            <person name="Vallenet D."/>
            <person name="Casiot C."/>
            <person name="Chane-Woon-Ming B."/>
            <person name="Giloteaux L."/>
            <person name="Barakat M."/>
            <person name="Bonnefoy V."/>
            <person name="Bruneel O."/>
            <person name="Chandler M."/>
            <person name="Cleiss J."/>
            <person name="Duran R."/>
            <person name="Elbaz-Poulichet F."/>
            <person name="Fonknechten N."/>
            <person name="Lauga B."/>
            <person name="Mornico D."/>
            <person name="Ortet P."/>
            <person name="Schaeffer C."/>
            <person name="Siguier P."/>
            <person name="Alexander Thil Smith A."/>
            <person name="Van Dorsselaer A."/>
            <person name="Weissenbach J."/>
            <person name="Medigue C."/>
            <person name="Le Paslier D."/>
        </authorList>
    </citation>
    <scope>NUCLEOTIDE SEQUENCE</scope>
</reference>
<gene>
    <name evidence="2" type="ORF">CARN1_1247</name>
</gene>
<dbReference type="InterPro" id="IPR052892">
    <property type="entry name" value="NA-targeting_endonuclease"/>
</dbReference>
<evidence type="ECO:0000313" key="2">
    <source>
        <dbReference type="EMBL" id="CBH75849.1"/>
    </source>
</evidence>
<dbReference type="PANTHER" id="PTHR33877">
    <property type="entry name" value="SLL1193 PROTEIN"/>
    <property type="match status" value="1"/>
</dbReference>
<proteinExistence type="predicted"/>
<comment type="caution">
    <text evidence="2">The sequence shown here is derived from an EMBL/GenBank/DDBJ whole genome shotgun (WGS) entry which is preliminary data.</text>
</comment>
<dbReference type="GO" id="GO:0003676">
    <property type="term" value="F:nucleic acid binding"/>
    <property type="evidence" value="ECO:0007669"/>
    <property type="project" value="InterPro"/>
</dbReference>
<dbReference type="GO" id="GO:0004519">
    <property type="term" value="F:endonuclease activity"/>
    <property type="evidence" value="ECO:0007669"/>
    <property type="project" value="UniProtKB-KW"/>
</dbReference>
<keyword evidence="2" id="KW-0255">Endonuclease</keyword>
<sequence length="177" mass="20933">MSEVLVLNFTYEAINVTSFQRAVKMIFAGKAEIVHDRDRRINSANFAMRMPSIIRLLYYIRRPRQRVALTKKNVLIRDDHTCQYCGKQGDRLMTVDHVVPKSRGGPSTWENLVCACMRCNNRKNDRTPTEANMELQRKPRQPKYIPWIQVKRNTLPDEWGKFLFLYNVSIEERIETR</sequence>
<dbReference type="PANTHER" id="PTHR33877:SF2">
    <property type="entry name" value="OS07G0170200 PROTEIN"/>
    <property type="match status" value="1"/>
</dbReference>
<dbReference type="AlphaFoldDB" id="E6PHB1"/>
<protein>
    <submittedName>
        <fullName evidence="2">HNH endonuclease</fullName>
    </submittedName>
</protein>
<accession>E6PHB1</accession>
<name>E6PHB1_9ZZZZ</name>
<dbReference type="InterPro" id="IPR003615">
    <property type="entry name" value="HNH_nuc"/>
</dbReference>
<dbReference type="InterPro" id="IPR002711">
    <property type="entry name" value="HNH"/>
</dbReference>
<evidence type="ECO:0000259" key="1">
    <source>
        <dbReference type="SMART" id="SM00507"/>
    </source>
</evidence>
<keyword evidence="2" id="KW-0540">Nuclease</keyword>
<dbReference type="GO" id="GO:0008270">
    <property type="term" value="F:zinc ion binding"/>
    <property type="evidence" value="ECO:0007669"/>
    <property type="project" value="InterPro"/>
</dbReference>